<evidence type="ECO:0000313" key="2">
    <source>
        <dbReference type="EMBL" id="KAK1597182.1"/>
    </source>
</evidence>
<reference evidence="2" key="1">
    <citation type="submission" date="2021-06" db="EMBL/GenBank/DDBJ databases">
        <title>Comparative genomics, transcriptomics and evolutionary studies reveal genomic signatures of adaptation to plant cell wall in hemibiotrophic fungi.</title>
        <authorList>
            <consortium name="DOE Joint Genome Institute"/>
            <person name="Baroncelli R."/>
            <person name="Diaz J.F."/>
            <person name="Benocci T."/>
            <person name="Peng M."/>
            <person name="Battaglia E."/>
            <person name="Haridas S."/>
            <person name="Andreopoulos W."/>
            <person name="Labutti K."/>
            <person name="Pangilinan J."/>
            <person name="Floch G.L."/>
            <person name="Makela M.R."/>
            <person name="Henrissat B."/>
            <person name="Grigoriev I.V."/>
            <person name="Crouch J.A."/>
            <person name="De Vries R.P."/>
            <person name="Sukno S.A."/>
            <person name="Thon M.R."/>
        </authorList>
    </citation>
    <scope>NUCLEOTIDE SEQUENCE</scope>
    <source>
        <strain evidence="2">CBS 125086</strain>
    </source>
</reference>
<feature type="region of interest" description="Disordered" evidence="1">
    <location>
        <begin position="66"/>
        <end position="87"/>
    </location>
</feature>
<comment type="caution">
    <text evidence="2">The sequence shown here is derived from an EMBL/GenBank/DDBJ whole genome shotgun (WGS) entry which is preliminary data.</text>
</comment>
<name>A0AAD8V7J2_9PEZI</name>
<protein>
    <submittedName>
        <fullName evidence="2">Uncharacterized protein</fullName>
    </submittedName>
</protein>
<proteinExistence type="predicted"/>
<keyword evidence="3" id="KW-1185">Reference proteome</keyword>
<sequence length="87" mass="9079">MYVNAVPRLPLGLGHPCEPRVTAQSLPPTLRPRSATEQPVACPHSLVDSPFCRDGDVACGCATPESSPLQNGVRGSLSTKVGEGRKG</sequence>
<dbReference type="EMBL" id="JAHLJV010000009">
    <property type="protein sequence ID" value="KAK1597182.1"/>
    <property type="molecule type" value="Genomic_DNA"/>
</dbReference>
<dbReference type="Proteomes" id="UP001230504">
    <property type="component" value="Unassembled WGS sequence"/>
</dbReference>
<evidence type="ECO:0000313" key="3">
    <source>
        <dbReference type="Proteomes" id="UP001230504"/>
    </source>
</evidence>
<evidence type="ECO:0000256" key="1">
    <source>
        <dbReference type="SAM" id="MobiDB-lite"/>
    </source>
</evidence>
<dbReference type="RefSeq" id="XP_060417996.1">
    <property type="nucleotide sequence ID" value="XM_060556999.1"/>
</dbReference>
<organism evidence="2 3">
    <name type="scientific">Colletotrichum navitas</name>
    <dbReference type="NCBI Taxonomy" id="681940"/>
    <lineage>
        <taxon>Eukaryota</taxon>
        <taxon>Fungi</taxon>
        <taxon>Dikarya</taxon>
        <taxon>Ascomycota</taxon>
        <taxon>Pezizomycotina</taxon>
        <taxon>Sordariomycetes</taxon>
        <taxon>Hypocreomycetidae</taxon>
        <taxon>Glomerellales</taxon>
        <taxon>Glomerellaceae</taxon>
        <taxon>Colletotrichum</taxon>
        <taxon>Colletotrichum graminicola species complex</taxon>
    </lineage>
</organism>
<accession>A0AAD8V7J2</accession>
<dbReference type="AlphaFoldDB" id="A0AAD8V7J2"/>
<dbReference type="GeneID" id="85441239"/>
<gene>
    <name evidence="2" type="ORF">LY79DRAFT_542423</name>
</gene>